<evidence type="ECO:0000313" key="3">
    <source>
        <dbReference type="Proteomes" id="UP000823775"/>
    </source>
</evidence>
<evidence type="ECO:0000313" key="2">
    <source>
        <dbReference type="EMBL" id="MCD7471986.1"/>
    </source>
</evidence>
<evidence type="ECO:0000256" key="1">
    <source>
        <dbReference type="SAM" id="SignalP"/>
    </source>
</evidence>
<protein>
    <submittedName>
        <fullName evidence="2">Uncharacterized protein</fullName>
    </submittedName>
</protein>
<comment type="caution">
    <text evidence="2">The sequence shown here is derived from an EMBL/GenBank/DDBJ whole genome shotgun (WGS) entry which is preliminary data.</text>
</comment>
<feature type="non-terminal residue" evidence="2">
    <location>
        <position position="1"/>
    </location>
</feature>
<dbReference type="EMBL" id="JACEIK010001752">
    <property type="protein sequence ID" value="MCD7471986.1"/>
    <property type="molecule type" value="Genomic_DNA"/>
</dbReference>
<gene>
    <name evidence="2" type="ORF">HAX54_012807</name>
</gene>
<keyword evidence="1" id="KW-0732">Signal</keyword>
<feature type="chain" id="PRO_5046466285" evidence="1">
    <location>
        <begin position="20"/>
        <end position="141"/>
    </location>
</feature>
<proteinExistence type="predicted"/>
<name>A0ABS8TKD4_DATST</name>
<feature type="signal peptide" evidence="1">
    <location>
        <begin position="1"/>
        <end position="19"/>
    </location>
</feature>
<reference evidence="2 3" key="1">
    <citation type="journal article" date="2021" name="BMC Genomics">
        <title>Datura genome reveals duplications of psychoactive alkaloid biosynthetic genes and high mutation rate following tissue culture.</title>
        <authorList>
            <person name="Rajewski A."/>
            <person name="Carter-House D."/>
            <person name="Stajich J."/>
            <person name="Litt A."/>
        </authorList>
    </citation>
    <scope>NUCLEOTIDE SEQUENCE [LARGE SCALE GENOMIC DNA]</scope>
    <source>
        <strain evidence="2">AR-01</strain>
    </source>
</reference>
<keyword evidence="3" id="KW-1185">Reference proteome</keyword>
<organism evidence="2 3">
    <name type="scientific">Datura stramonium</name>
    <name type="common">Jimsonweed</name>
    <name type="synonym">Common thornapple</name>
    <dbReference type="NCBI Taxonomy" id="4076"/>
    <lineage>
        <taxon>Eukaryota</taxon>
        <taxon>Viridiplantae</taxon>
        <taxon>Streptophyta</taxon>
        <taxon>Embryophyta</taxon>
        <taxon>Tracheophyta</taxon>
        <taxon>Spermatophyta</taxon>
        <taxon>Magnoliopsida</taxon>
        <taxon>eudicotyledons</taxon>
        <taxon>Gunneridae</taxon>
        <taxon>Pentapetalae</taxon>
        <taxon>asterids</taxon>
        <taxon>lamiids</taxon>
        <taxon>Solanales</taxon>
        <taxon>Solanaceae</taxon>
        <taxon>Solanoideae</taxon>
        <taxon>Datureae</taxon>
        <taxon>Datura</taxon>
    </lineage>
</organism>
<dbReference type="Proteomes" id="UP000823775">
    <property type="component" value="Unassembled WGS sequence"/>
</dbReference>
<sequence>QTCAAHPFVFLLSTSSALATVTAKSEPHTAASSPPITLVLSPLDHCHHRPNTSSDHRTSLSLCLFPLRPADASQLHQRNHQTNNNRTPLTFPIFLSLSLSSLPSPLHHRKQHSSRTPSLSRRYLLSEPPFLRHPAAPVGTM</sequence>
<accession>A0ABS8TKD4</accession>